<dbReference type="GO" id="GO:0006352">
    <property type="term" value="P:DNA-templated transcription initiation"/>
    <property type="evidence" value="ECO:0007669"/>
    <property type="project" value="InterPro"/>
</dbReference>
<gene>
    <name evidence="11" type="ordered locus">Bcell_3523</name>
</gene>
<dbReference type="GO" id="GO:0000428">
    <property type="term" value="C:DNA-directed RNA polymerase complex"/>
    <property type="evidence" value="ECO:0007669"/>
    <property type="project" value="UniProtKB-KW"/>
</dbReference>
<dbReference type="eggNOG" id="COG1508">
    <property type="taxonomic scope" value="Bacteria"/>
</dbReference>
<dbReference type="Pfam" id="PF04963">
    <property type="entry name" value="Sigma54_CBD"/>
    <property type="match status" value="1"/>
</dbReference>
<dbReference type="Pfam" id="PF04552">
    <property type="entry name" value="Sigma54_DBD"/>
    <property type="match status" value="1"/>
</dbReference>
<dbReference type="Proteomes" id="UP000001401">
    <property type="component" value="Chromosome"/>
</dbReference>
<dbReference type="GO" id="GO:0001216">
    <property type="term" value="F:DNA-binding transcription activator activity"/>
    <property type="evidence" value="ECO:0007669"/>
    <property type="project" value="InterPro"/>
</dbReference>
<comment type="similarity">
    <text evidence="1">Belongs to the sigma-54 factor family.</text>
</comment>
<dbReference type="PROSITE" id="PS50044">
    <property type="entry name" value="SIGMA54_3"/>
    <property type="match status" value="1"/>
</dbReference>
<dbReference type="GO" id="GO:0016779">
    <property type="term" value="F:nucleotidyltransferase activity"/>
    <property type="evidence" value="ECO:0007669"/>
    <property type="project" value="UniProtKB-KW"/>
</dbReference>
<dbReference type="OrthoDB" id="9814402at2"/>
<keyword evidence="3" id="KW-0808">Transferase</keyword>
<evidence type="ECO:0000259" key="9">
    <source>
        <dbReference type="Pfam" id="PF04552"/>
    </source>
</evidence>
<keyword evidence="8" id="KW-0804">Transcription</keyword>
<dbReference type="InterPro" id="IPR007046">
    <property type="entry name" value="RNA_pol_sigma_54_core-bd"/>
</dbReference>
<dbReference type="GO" id="GO:0016987">
    <property type="term" value="F:sigma factor activity"/>
    <property type="evidence" value="ECO:0007669"/>
    <property type="project" value="UniProtKB-KW"/>
</dbReference>
<keyword evidence="2" id="KW-0240">DNA-directed RNA polymerase</keyword>
<evidence type="ECO:0000256" key="3">
    <source>
        <dbReference type="ARBA" id="ARBA00022679"/>
    </source>
</evidence>
<proteinExistence type="inferred from homology"/>
<dbReference type="Pfam" id="PF00309">
    <property type="entry name" value="Sigma54_AID"/>
    <property type="match status" value="1"/>
</dbReference>
<feature type="domain" description="RNA polymerase sigma factor 54 DNA-binding" evidence="9">
    <location>
        <begin position="272"/>
        <end position="431"/>
    </location>
</feature>
<dbReference type="InterPro" id="IPR007634">
    <property type="entry name" value="RNA_pol_sigma_54_DNA-bd"/>
</dbReference>
<evidence type="ECO:0000256" key="8">
    <source>
        <dbReference type="ARBA" id="ARBA00023163"/>
    </source>
</evidence>
<dbReference type="GO" id="GO:0003677">
    <property type="term" value="F:DNA binding"/>
    <property type="evidence" value="ECO:0007669"/>
    <property type="project" value="UniProtKB-KW"/>
</dbReference>
<dbReference type="AlphaFoldDB" id="E6TRD4"/>
<keyword evidence="4" id="KW-0548">Nucleotidyltransferase</keyword>
<keyword evidence="6" id="KW-0731">Sigma factor</keyword>
<evidence type="ECO:0000256" key="6">
    <source>
        <dbReference type="ARBA" id="ARBA00023082"/>
    </source>
</evidence>
<dbReference type="InterPro" id="IPR038709">
    <property type="entry name" value="RpoN_core-bd_sf"/>
</dbReference>
<dbReference type="EMBL" id="CP002394">
    <property type="protein sequence ID" value="ADU31764.1"/>
    <property type="molecule type" value="Genomic_DNA"/>
</dbReference>
<accession>E6TRD4</accession>
<evidence type="ECO:0000313" key="11">
    <source>
        <dbReference type="EMBL" id="ADU31764.1"/>
    </source>
</evidence>
<evidence type="ECO:0000256" key="4">
    <source>
        <dbReference type="ARBA" id="ARBA00022695"/>
    </source>
</evidence>
<keyword evidence="5" id="KW-0805">Transcription regulation</keyword>
<dbReference type="PROSITE" id="PS00717">
    <property type="entry name" value="SIGMA54_1"/>
    <property type="match status" value="1"/>
</dbReference>
<protein>
    <submittedName>
        <fullName evidence="11">RNA polymerase, sigma 54 subunit, RpoN</fullName>
    </submittedName>
</protein>
<dbReference type="InterPro" id="IPR000394">
    <property type="entry name" value="RNA_pol_sigma_54"/>
</dbReference>
<feature type="domain" description="RNA polymerase sigma factor 54 core-binding" evidence="10">
    <location>
        <begin position="73"/>
        <end position="259"/>
    </location>
</feature>
<dbReference type="RefSeq" id="WP_013490095.1">
    <property type="nucleotide sequence ID" value="NC_014829.1"/>
</dbReference>
<reference evidence="11" key="1">
    <citation type="submission" date="2010-12" db="EMBL/GenBank/DDBJ databases">
        <title>Complete sequence of Bacillus cellulosilyticus DSM 2522.</title>
        <authorList>
            <consortium name="US DOE Joint Genome Institute"/>
            <person name="Lucas S."/>
            <person name="Copeland A."/>
            <person name="Lapidus A."/>
            <person name="Cheng J.-F."/>
            <person name="Bruce D."/>
            <person name="Goodwin L."/>
            <person name="Pitluck S."/>
            <person name="Chertkov O."/>
            <person name="Detter J.C."/>
            <person name="Han C."/>
            <person name="Tapia R."/>
            <person name="Land M."/>
            <person name="Hauser L."/>
            <person name="Jeffries C."/>
            <person name="Kyrpides N."/>
            <person name="Ivanova N."/>
            <person name="Mikhailova N."/>
            <person name="Brumm P."/>
            <person name="Mead D."/>
            <person name="Woyke T."/>
        </authorList>
    </citation>
    <scope>NUCLEOTIDE SEQUENCE [LARGE SCALE GENOMIC DNA]</scope>
    <source>
        <strain evidence="11">DSM 2522</strain>
    </source>
</reference>
<dbReference type="Gene3D" id="1.10.10.60">
    <property type="entry name" value="Homeodomain-like"/>
    <property type="match status" value="1"/>
</dbReference>
<dbReference type="STRING" id="649639.Bcell_3523"/>
<sequence>MKNEVQLLQQQSLRLVMTNELRQGIAMLQCSAMELQDYIHELLLENPLIEIESFENNNWTAITHADESTSAIEHISKDFVDLKQFLQNQITFLDLDKSIKNIALYAAQCVDENGYLLHPPSEIAIELNVSLTEVTKAIDIIQTLEPAGVGASSLQQCLLIQMRQQKERDEQAEFILENYFEELANKQLKTIANKENISVLKLQKITDKIQQLNPKPGAIFSNEPCTYVVPDVSVKSTIEGFKLYIHDELLPKLTLNKNYQELMKNSDTTINKYIQKKYEQYVWIKKCIEQRQKTLFDVASTIIEKQLDFLKGGAVNLRPLTLKTVADHLGIHESTVSRATMNKYIETPMGLYPFKYFFTASVGSNKGQTNSSESVKTHLKQMIDNEDKTKPFSDDKLATMIHENYAIAVSRRTVAKYRDEMNIPGSRKRRRFS</sequence>
<keyword evidence="12" id="KW-1185">Reference proteome</keyword>
<dbReference type="PRINTS" id="PR00045">
    <property type="entry name" value="SIGMA54FCT"/>
</dbReference>
<dbReference type="NCBIfam" id="TIGR02395">
    <property type="entry name" value="rpoN_sigma"/>
    <property type="match status" value="1"/>
</dbReference>
<dbReference type="HOGENOM" id="CLU_020569_1_1_9"/>
<organism evidence="11 12">
    <name type="scientific">Evansella cellulosilytica (strain ATCC 21833 / DSM 2522 / FERM P-1141 / JCM 9156 / N-4)</name>
    <name type="common">Bacillus cellulosilyticus</name>
    <dbReference type="NCBI Taxonomy" id="649639"/>
    <lineage>
        <taxon>Bacteria</taxon>
        <taxon>Bacillati</taxon>
        <taxon>Bacillota</taxon>
        <taxon>Bacilli</taxon>
        <taxon>Bacillales</taxon>
        <taxon>Bacillaceae</taxon>
        <taxon>Evansella</taxon>
    </lineage>
</organism>
<dbReference type="PROSITE" id="PS00718">
    <property type="entry name" value="SIGMA54_2"/>
    <property type="match status" value="1"/>
</dbReference>
<evidence type="ECO:0000259" key="10">
    <source>
        <dbReference type="Pfam" id="PF04963"/>
    </source>
</evidence>
<evidence type="ECO:0000256" key="7">
    <source>
        <dbReference type="ARBA" id="ARBA00023125"/>
    </source>
</evidence>
<keyword evidence="7" id="KW-0238">DNA-binding</keyword>
<dbReference type="PANTHER" id="PTHR32248">
    <property type="entry name" value="RNA POLYMERASE SIGMA-54 FACTOR"/>
    <property type="match status" value="1"/>
</dbReference>
<evidence type="ECO:0000256" key="2">
    <source>
        <dbReference type="ARBA" id="ARBA00022478"/>
    </source>
</evidence>
<name>E6TRD4_EVAC2</name>
<evidence type="ECO:0000256" key="1">
    <source>
        <dbReference type="ARBA" id="ARBA00008798"/>
    </source>
</evidence>
<evidence type="ECO:0000256" key="5">
    <source>
        <dbReference type="ARBA" id="ARBA00023015"/>
    </source>
</evidence>
<evidence type="ECO:0000313" key="12">
    <source>
        <dbReference type="Proteomes" id="UP000001401"/>
    </source>
</evidence>
<dbReference type="Gene3D" id="1.10.10.1330">
    <property type="entry name" value="RNA polymerase sigma-54 factor, core-binding domain"/>
    <property type="match status" value="1"/>
</dbReference>
<dbReference type="PANTHER" id="PTHR32248:SF4">
    <property type="entry name" value="RNA POLYMERASE SIGMA-54 FACTOR"/>
    <property type="match status" value="1"/>
</dbReference>
<dbReference type="KEGG" id="bco:Bcell_3523"/>
<dbReference type="PIRSF" id="PIRSF000774">
    <property type="entry name" value="RpoN"/>
    <property type="match status" value="1"/>
</dbReference>